<evidence type="ECO:0000313" key="3">
    <source>
        <dbReference type="Proteomes" id="UP000291022"/>
    </source>
</evidence>
<dbReference type="STRING" id="9643.ENSUAMP00000022767"/>
<dbReference type="GO" id="GO:0055070">
    <property type="term" value="P:copper ion homeostasis"/>
    <property type="evidence" value="ECO:0007669"/>
    <property type="project" value="InterPro"/>
</dbReference>
<protein>
    <recommendedName>
        <fullName evidence="1">COMMD1 N-terminal domain-containing protein</fullName>
    </recommendedName>
</protein>
<dbReference type="AlphaFoldDB" id="A0A452RTQ1"/>
<accession>A0A452RTQ1</accession>
<reference evidence="3" key="1">
    <citation type="submission" date="2016-06" db="EMBL/GenBank/DDBJ databases">
        <title>De novo assembly and RNA-Seq shows season-dependent expression and editing in black bear kidneys.</title>
        <authorList>
            <person name="Korstanje R."/>
            <person name="Srivastava A."/>
            <person name="Sarsani V.K."/>
            <person name="Sheehan S.M."/>
            <person name="Seger R.L."/>
            <person name="Barter M.E."/>
            <person name="Lindqvist C."/>
            <person name="Brody L.C."/>
            <person name="Mullikin J.C."/>
        </authorList>
    </citation>
    <scope>NUCLEOTIDE SEQUENCE [LARGE SCALE GENOMIC DNA]</scope>
</reference>
<dbReference type="PANTHER" id="PTHR21199">
    <property type="entry name" value="COMM DOMAIN-CONTAINING PROTEIN 1"/>
    <property type="match status" value="1"/>
</dbReference>
<dbReference type="GO" id="GO:0032434">
    <property type="term" value="P:regulation of proteasomal ubiquitin-dependent protein catabolic process"/>
    <property type="evidence" value="ECO:0007669"/>
    <property type="project" value="TreeGrafter"/>
</dbReference>
<feature type="domain" description="COMMD1 N-terminal" evidence="1">
    <location>
        <begin position="6"/>
        <end position="59"/>
    </location>
</feature>
<dbReference type="Pfam" id="PF17221">
    <property type="entry name" value="COMMD1_N"/>
    <property type="match status" value="1"/>
</dbReference>
<reference evidence="2" key="3">
    <citation type="submission" date="2025-09" db="UniProtKB">
        <authorList>
            <consortium name="Ensembl"/>
        </authorList>
    </citation>
    <scope>IDENTIFICATION</scope>
</reference>
<evidence type="ECO:0000313" key="2">
    <source>
        <dbReference type="Ensembl" id="ENSUAMP00000022767.1"/>
    </source>
</evidence>
<evidence type="ECO:0000259" key="1">
    <source>
        <dbReference type="Pfam" id="PF17221"/>
    </source>
</evidence>
<dbReference type="GO" id="GO:0005768">
    <property type="term" value="C:endosome"/>
    <property type="evidence" value="ECO:0007669"/>
    <property type="project" value="TreeGrafter"/>
</dbReference>
<sequence>MAGELEGSKSLSGLLSGLAQEAFHGHQGITEELLRSQLYPEVSLEEFRPFLAKMRGILKCHQGSCCVCQNFLPFKGWLIFHCMYIPHFIHSCHWTLGLLPLDCE</sequence>
<dbReference type="GO" id="GO:1902306">
    <property type="term" value="P:negative regulation of sodium ion transmembrane transport"/>
    <property type="evidence" value="ECO:0007669"/>
    <property type="project" value="TreeGrafter"/>
</dbReference>
<dbReference type="InterPro" id="IPR033776">
    <property type="entry name" value="COMMD1_N"/>
</dbReference>
<name>A0A452RTQ1_URSAM</name>
<dbReference type="GO" id="GO:2000009">
    <property type="term" value="P:negative regulation of protein localization to cell surface"/>
    <property type="evidence" value="ECO:0007669"/>
    <property type="project" value="TreeGrafter"/>
</dbReference>
<proteinExistence type="predicted"/>
<dbReference type="Proteomes" id="UP000291022">
    <property type="component" value="Unassembled WGS sequence"/>
</dbReference>
<keyword evidence="3" id="KW-1185">Reference proteome</keyword>
<dbReference type="InterPro" id="IPR037351">
    <property type="entry name" value="Murr1"/>
</dbReference>
<organism evidence="2 3">
    <name type="scientific">Ursus americanus</name>
    <name type="common">American black bear</name>
    <name type="synonym">Euarctos americanus</name>
    <dbReference type="NCBI Taxonomy" id="9643"/>
    <lineage>
        <taxon>Eukaryota</taxon>
        <taxon>Metazoa</taxon>
        <taxon>Chordata</taxon>
        <taxon>Craniata</taxon>
        <taxon>Vertebrata</taxon>
        <taxon>Euteleostomi</taxon>
        <taxon>Mammalia</taxon>
        <taxon>Eutheria</taxon>
        <taxon>Laurasiatheria</taxon>
        <taxon>Carnivora</taxon>
        <taxon>Caniformia</taxon>
        <taxon>Ursidae</taxon>
        <taxon>Ursus</taxon>
    </lineage>
</organism>
<dbReference type="Ensembl" id="ENSUAMT00000025437.1">
    <property type="protein sequence ID" value="ENSUAMP00000022767.1"/>
    <property type="gene ID" value="ENSUAMG00000017872.1"/>
</dbReference>
<dbReference type="PANTHER" id="PTHR21199:SF1">
    <property type="entry name" value="COMM DOMAIN-CONTAINING PROTEIN 1"/>
    <property type="match status" value="1"/>
</dbReference>
<dbReference type="GO" id="GO:0031398">
    <property type="term" value="P:positive regulation of protein ubiquitination"/>
    <property type="evidence" value="ECO:0007669"/>
    <property type="project" value="TreeGrafter"/>
</dbReference>
<reference evidence="2" key="2">
    <citation type="submission" date="2025-08" db="UniProtKB">
        <authorList>
            <consortium name="Ensembl"/>
        </authorList>
    </citation>
    <scope>IDENTIFICATION</scope>
</reference>
<dbReference type="GeneTree" id="ENSGT00390000012029"/>